<reference evidence="1 2" key="1">
    <citation type="submission" date="2016-08" db="EMBL/GenBank/DDBJ databases">
        <authorList>
            <person name="Seilhamer J.J."/>
        </authorList>
    </citation>
    <scope>NUCLEOTIDE SEQUENCE [LARGE SCALE GENOMIC DNA]</scope>
    <source>
        <strain evidence="1 2">CFBP7245</strain>
    </source>
</reference>
<dbReference type="EMBL" id="MDEE01000063">
    <property type="protein sequence ID" value="PPU49967.1"/>
    <property type="molecule type" value="Genomic_DNA"/>
</dbReference>
<evidence type="ECO:0000313" key="1">
    <source>
        <dbReference type="EMBL" id="PPU49967.1"/>
    </source>
</evidence>
<sequence>MSRDVASPPGEFVHRSGFIAANTATWSHAAGHLARAMRFARSLRVAGMDLPLQSALSHACDGQP</sequence>
<gene>
    <name evidence="1" type="ORF">XdyCFBP7245_21990</name>
</gene>
<dbReference type="Proteomes" id="UP000238908">
    <property type="component" value="Unassembled WGS sequence"/>
</dbReference>
<comment type="caution">
    <text evidence="1">The sequence shown here is derived from an EMBL/GenBank/DDBJ whole genome shotgun (WGS) entry which is preliminary data.</text>
</comment>
<proteinExistence type="predicted"/>
<protein>
    <submittedName>
        <fullName evidence="1">Uncharacterized protein</fullName>
    </submittedName>
</protein>
<accession>A0A2S7BWI8</accession>
<name>A0A2S7BWI8_9XANT</name>
<dbReference type="AlphaFoldDB" id="A0A2S7BWI8"/>
<organism evidence="1 2">
    <name type="scientific">Xanthomonas dyei</name>
    <dbReference type="NCBI Taxonomy" id="743699"/>
    <lineage>
        <taxon>Bacteria</taxon>
        <taxon>Pseudomonadati</taxon>
        <taxon>Pseudomonadota</taxon>
        <taxon>Gammaproteobacteria</taxon>
        <taxon>Lysobacterales</taxon>
        <taxon>Lysobacteraceae</taxon>
        <taxon>Xanthomonas</taxon>
    </lineage>
</organism>
<evidence type="ECO:0000313" key="2">
    <source>
        <dbReference type="Proteomes" id="UP000238908"/>
    </source>
</evidence>